<feature type="compositionally biased region" description="Pro residues" evidence="1">
    <location>
        <begin position="594"/>
        <end position="609"/>
    </location>
</feature>
<accession>A0ABX2NXH1</accession>
<dbReference type="InterPro" id="IPR053145">
    <property type="entry name" value="AB_hydrolase_Est10"/>
</dbReference>
<reference evidence="3 4" key="1">
    <citation type="submission" date="2019-08" db="EMBL/GenBank/DDBJ databases">
        <title>Paraburkholderia simonii sp. nov. and P. youngii sp. nov. Brazilian and Mexican Mimosa-associated rhizobia.</title>
        <authorList>
            <person name="Mavima L."/>
            <person name="Beukes C.W."/>
            <person name="Palmer M."/>
            <person name="De Meyer S.E."/>
            <person name="James E.K."/>
            <person name="Maluk M."/>
            <person name="Avontuur J.R."/>
            <person name="Chan W.Y."/>
            <person name="Venter S.N."/>
            <person name="Steenkamp E.T."/>
        </authorList>
    </citation>
    <scope>NUCLEOTIDE SEQUENCE [LARGE SCALE GENOMIC DNA]</scope>
    <source>
        <strain evidence="3 4">JPY454</strain>
    </source>
</reference>
<name>A0ABX2NXH1_9BURK</name>
<proteinExistence type="predicted"/>
<dbReference type="PANTHER" id="PTHR43265">
    <property type="entry name" value="ESTERASE ESTD"/>
    <property type="match status" value="1"/>
</dbReference>
<keyword evidence="4" id="KW-1185">Reference proteome</keyword>
<dbReference type="Gene3D" id="3.40.50.1820">
    <property type="entry name" value="alpha/beta hydrolase"/>
    <property type="match status" value="2"/>
</dbReference>
<dbReference type="Proteomes" id="UP000821598">
    <property type="component" value="Unassembled WGS sequence"/>
</dbReference>
<dbReference type="InterPro" id="IPR029058">
    <property type="entry name" value="AB_hydrolase_fold"/>
</dbReference>
<comment type="caution">
    <text evidence="3">The sequence shown here is derived from an EMBL/GenBank/DDBJ whole genome shotgun (WGS) entry which is preliminary data.</text>
</comment>
<evidence type="ECO:0000313" key="3">
    <source>
        <dbReference type="EMBL" id="NVI09236.1"/>
    </source>
</evidence>
<dbReference type="Pfam" id="PF12146">
    <property type="entry name" value="Hydrolase_4"/>
    <property type="match status" value="1"/>
</dbReference>
<feature type="domain" description="Serine aminopeptidase S33" evidence="2">
    <location>
        <begin position="40"/>
        <end position="148"/>
    </location>
</feature>
<dbReference type="InterPro" id="IPR022742">
    <property type="entry name" value="Hydrolase_4"/>
</dbReference>
<dbReference type="PANTHER" id="PTHR43265:SF1">
    <property type="entry name" value="ESTERASE ESTD"/>
    <property type="match status" value="1"/>
</dbReference>
<evidence type="ECO:0000256" key="1">
    <source>
        <dbReference type="SAM" id="MobiDB-lite"/>
    </source>
</evidence>
<organism evidence="3 4">
    <name type="scientific">Paraburkholderia youngii</name>
    <dbReference type="NCBI Taxonomy" id="2782701"/>
    <lineage>
        <taxon>Bacteria</taxon>
        <taxon>Pseudomonadati</taxon>
        <taxon>Pseudomonadota</taxon>
        <taxon>Betaproteobacteria</taxon>
        <taxon>Burkholderiales</taxon>
        <taxon>Burkholderiaceae</taxon>
        <taxon>Paraburkholderia</taxon>
    </lineage>
</organism>
<evidence type="ECO:0000259" key="2">
    <source>
        <dbReference type="Pfam" id="PF12146"/>
    </source>
</evidence>
<feature type="region of interest" description="Disordered" evidence="1">
    <location>
        <begin position="589"/>
        <end position="609"/>
    </location>
</feature>
<evidence type="ECO:0000313" key="4">
    <source>
        <dbReference type="Proteomes" id="UP000821598"/>
    </source>
</evidence>
<dbReference type="SUPFAM" id="SSF53474">
    <property type="entry name" value="alpha/beta-Hydrolases"/>
    <property type="match status" value="2"/>
</dbReference>
<sequence>MQAVVFGDCAGWLHPAPGQHGVVLCNAFGYDELCTHRAWLQLAERLAVQQMPTLRFDYPGTGNSLHVEEDPDRVDAWIGSIANALAYLRTVSGVQRVSLCGFRLGAMLAALAAERLSGIDGLVLLAPVLSGKKYLRELHAHHHRWLSARAHMSMCTAPESMHTVGAFGFGLHGDDIDRIGGIDLRNDTTAPARRVLLLEANDRNSGNALSARYEAYGAAVERAPFDELDHFLVEARFSKLPARAFATVSAWLADDVDGDGNIDASPASLRTLNQSASRAMPVAPTLAGPNFMEQPVSVGACFGVYCRPRDALENAPAVLFPNTAANHNIGDGRCFVLFARRLAAIGIASLRMDLAGLGDSAPEECTITAESLHSQEACADVIAGANWLLEQGYTAVVTFGICSGAFVGLHACAAHPQIVGAFGVNLQQFVWQNEEQVRNSSAIASNRTLRRAALSTDKWKRVWSDKASLAGMVRGLVTWATRRLERRVADLMDAIIGWSFSPNNARRLLELLHEKGAEVRLLYGEFDHGIDELKLQFGANLRGLRRFPHVRVAMLPIVDHSLFMRAAREAAMSDAQRWLLERFCSLPDTSSDAPYPPQMKKPPTPTVEP</sequence>
<protein>
    <recommendedName>
        <fullName evidence="2">Serine aminopeptidase S33 domain-containing protein</fullName>
    </recommendedName>
</protein>
<gene>
    <name evidence="3" type="ORF">FSB64_37260</name>
</gene>
<dbReference type="EMBL" id="VOMC01000070">
    <property type="protein sequence ID" value="NVI09236.1"/>
    <property type="molecule type" value="Genomic_DNA"/>
</dbReference>